<dbReference type="Pfam" id="PF14424">
    <property type="entry name" value="Toxin-deaminase"/>
    <property type="match status" value="1"/>
</dbReference>
<evidence type="ECO:0000313" key="1">
    <source>
        <dbReference type="EMBL" id="QJB46940.1"/>
    </source>
</evidence>
<accession>A0A6H2C6L8</accession>
<organism evidence="1 2">
    <name type="scientific">Dolichospermum flos-aquae CCAP 1403/13F</name>
    <dbReference type="NCBI Taxonomy" id="315271"/>
    <lineage>
        <taxon>Bacteria</taxon>
        <taxon>Bacillati</taxon>
        <taxon>Cyanobacteriota</taxon>
        <taxon>Cyanophyceae</taxon>
        <taxon>Nostocales</taxon>
        <taxon>Aphanizomenonaceae</taxon>
        <taxon>Dolichospermum</taxon>
    </lineage>
</organism>
<dbReference type="AlphaFoldDB" id="A0A6H2C6L8"/>
<proteinExistence type="predicted"/>
<dbReference type="KEGG" id="dfs:HGD76_05035"/>
<sequence length="35" mass="4229">MIYFKEPCDSCEYVMKQFRQTFPNIQLNVYHGNIA</sequence>
<protein>
    <submittedName>
        <fullName evidence="1">Uncharacterized protein</fullName>
    </submittedName>
</protein>
<dbReference type="InterPro" id="IPR032721">
    <property type="entry name" value="Toxin-deaminase"/>
</dbReference>
<name>A0A6H2C6L8_DOLFA</name>
<reference evidence="1 2" key="2">
    <citation type="submission" date="2020-04" db="EMBL/GenBank/DDBJ databases">
        <authorList>
            <person name="Fomenkov A."/>
            <person name="Anton B.P."/>
            <person name="Roberts R.J."/>
        </authorList>
    </citation>
    <scope>NUCLEOTIDE SEQUENCE [LARGE SCALE GENOMIC DNA]</scope>
    <source>
        <strain evidence="1 2">CCAP 1403/13f</strain>
    </source>
</reference>
<reference evidence="1 2" key="1">
    <citation type="submission" date="2020-04" db="EMBL/GenBank/DDBJ databases">
        <title>Genome-Wide Identification of 5-Methylcytosine Sites in Bacterial Genomes By High-Throughput Sequencing of MspJI Restriction Fragments.</title>
        <authorList>
            <person name="Wu V."/>
        </authorList>
    </citation>
    <scope>NUCLEOTIDE SEQUENCE [LARGE SCALE GENOMIC DNA]</scope>
    <source>
        <strain evidence="1 2">CCAP 1403/13f</strain>
    </source>
</reference>
<dbReference type="Proteomes" id="UP000502433">
    <property type="component" value="Chromosome"/>
</dbReference>
<evidence type="ECO:0000313" key="2">
    <source>
        <dbReference type="Proteomes" id="UP000502433"/>
    </source>
</evidence>
<gene>
    <name evidence="1" type="ORF">HGD76_05035</name>
</gene>
<dbReference type="EMBL" id="CP051206">
    <property type="protein sequence ID" value="QJB46940.1"/>
    <property type="molecule type" value="Genomic_DNA"/>
</dbReference>